<dbReference type="AlphaFoldDB" id="A0A915IPN0"/>
<dbReference type="Proteomes" id="UP000887565">
    <property type="component" value="Unplaced"/>
</dbReference>
<protein>
    <submittedName>
        <fullName evidence="2">Uncharacterized protein</fullName>
    </submittedName>
</protein>
<evidence type="ECO:0000313" key="1">
    <source>
        <dbReference type="Proteomes" id="UP000887565"/>
    </source>
</evidence>
<proteinExistence type="predicted"/>
<accession>A0A915IPN0</accession>
<dbReference type="WBParaSite" id="nRc.2.0.1.t16148-RA">
    <property type="protein sequence ID" value="nRc.2.0.1.t16148-RA"/>
    <property type="gene ID" value="nRc.2.0.1.g16148"/>
</dbReference>
<evidence type="ECO:0000313" key="2">
    <source>
        <dbReference type="WBParaSite" id="nRc.2.0.1.t16148-RA"/>
    </source>
</evidence>
<reference evidence="2" key="1">
    <citation type="submission" date="2022-11" db="UniProtKB">
        <authorList>
            <consortium name="WormBaseParasite"/>
        </authorList>
    </citation>
    <scope>IDENTIFICATION</scope>
</reference>
<sequence length="152" mass="17717">MTAPKTVIQIKHPKIYELDHEAIEELQNLRELAQECGEMLYEEAEQSLINSQQVELPQDMGTSKDTDNGLRLKQMKEKVIMDINIVDIILLTIDNDKIISFSKDTGLIKNQRICHADQCCYNMALRVVCGRYFFRENVKNFAELQQWVYFSV</sequence>
<organism evidence="1 2">
    <name type="scientific">Romanomermis culicivorax</name>
    <name type="common">Nematode worm</name>
    <dbReference type="NCBI Taxonomy" id="13658"/>
    <lineage>
        <taxon>Eukaryota</taxon>
        <taxon>Metazoa</taxon>
        <taxon>Ecdysozoa</taxon>
        <taxon>Nematoda</taxon>
        <taxon>Enoplea</taxon>
        <taxon>Dorylaimia</taxon>
        <taxon>Mermithida</taxon>
        <taxon>Mermithoidea</taxon>
        <taxon>Mermithidae</taxon>
        <taxon>Romanomermis</taxon>
    </lineage>
</organism>
<name>A0A915IPN0_ROMCU</name>
<keyword evidence="1" id="KW-1185">Reference proteome</keyword>